<dbReference type="AlphaFoldDB" id="A0A4R6IUI6"/>
<proteinExistence type="predicted"/>
<protein>
    <submittedName>
        <fullName evidence="2">Uncharacterized protein</fullName>
    </submittedName>
</protein>
<dbReference type="EMBL" id="SNWP01000011">
    <property type="protein sequence ID" value="TDO26273.1"/>
    <property type="molecule type" value="Genomic_DNA"/>
</dbReference>
<evidence type="ECO:0000313" key="3">
    <source>
        <dbReference type="Proteomes" id="UP000295741"/>
    </source>
</evidence>
<name>A0A4R6IUI6_9BACT</name>
<gene>
    <name evidence="2" type="ORF">BC659_1578</name>
</gene>
<comment type="caution">
    <text evidence="2">The sequence shown here is derived from an EMBL/GenBank/DDBJ whole genome shotgun (WGS) entry which is preliminary data.</text>
</comment>
<sequence>MKIILWGLLIYFLYNLVFKIVVPATKVASQMKDKVREMQAQQEEARKQFEQQQQYQQQAQKAAEAKKSDDYIDFEEVR</sequence>
<reference evidence="2 3" key="1">
    <citation type="submission" date="2019-03" db="EMBL/GenBank/DDBJ databases">
        <title>Genomic Encyclopedia of Archaeal and Bacterial Type Strains, Phase II (KMG-II): from individual species to whole genera.</title>
        <authorList>
            <person name="Goeker M."/>
        </authorList>
    </citation>
    <scope>NUCLEOTIDE SEQUENCE [LARGE SCALE GENOMIC DNA]</scope>
    <source>
        <strain evidence="2 3">DSM 28323</strain>
    </source>
</reference>
<dbReference type="Proteomes" id="UP000295741">
    <property type="component" value="Unassembled WGS sequence"/>
</dbReference>
<keyword evidence="1" id="KW-0175">Coiled coil</keyword>
<organism evidence="2 3">
    <name type="scientific">Sediminibacterium goheungense</name>
    <dbReference type="NCBI Taxonomy" id="1086393"/>
    <lineage>
        <taxon>Bacteria</taxon>
        <taxon>Pseudomonadati</taxon>
        <taxon>Bacteroidota</taxon>
        <taxon>Chitinophagia</taxon>
        <taxon>Chitinophagales</taxon>
        <taxon>Chitinophagaceae</taxon>
        <taxon>Sediminibacterium</taxon>
    </lineage>
</organism>
<evidence type="ECO:0000256" key="1">
    <source>
        <dbReference type="SAM" id="Coils"/>
    </source>
</evidence>
<dbReference type="RefSeq" id="WP_133474135.1">
    <property type="nucleotide sequence ID" value="NZ_SNWP01000011.1"/>
</dbReference>
<accession>A0A4R6IUI6</accession>
<evidence type="ECO:0000313" key="2">
    <source>
        <dbReference type="EMBL" id="TDO26273.1"/>
    </source>
</evidence>
<feature type="coiled-coil region" evidence="1">
    <location>
        <begin position="28"/>
        <end position="58"/>
    </location>
</feature>
<keyword evidence="3" id="KW-1185">Reference proteome</keyword>